<protein>
    <recommendedName>
        <fullName evidence="2">Outer membrane protein beta-barrel domain-containing protein</fullName>
    </recommendedName>
</protein>
<reference evidence="3 4" key="1">
    <citation type="submission" date="2017-11" db="EMBL/GenBank/DDBJ databases">
        <title>Taxonomic description and genome sequences of Spirosoma HA7 sp. nov., isolated from pollen microhabitat of Corylus avellana.</title>
        <authorList>
            <person name="Ambika Manirajan B."/>
            <person name="Suarez C."/>
            <person name="Ratering S."/>
            <person name="Geissler-Plaum R."/>
            <person name="Cardinale M."/>
            <person name="Sylvia S."/>
        </authorList>
    </citation>
    <scope>NUCLEOTIDE SEQUENCE [LARGE SCALE GENOMIC DNA]</scope>
    <source>
        <strain evidence="3 4">HA7</strain>
    </source>
</reference>
<sequence length="194" mass="22099">MKTFIFILLANTCLLAQSKVSIAPSYWFLHSNYNYQIQSIYDGTIKGYDGYSVASSIGLNARYHFTPRWDLSAGLLYNKTTSHLKDPSTNDVRLGTKYIQLPILINFRSSVKRISPYFSAGAILEKSALAGNDRVKPSAVIGIGVDYRISKNVDWLVQPTGSYLFYKPDSGWLYQFKDYNSYRIGIQTQLMFHF</sequence>
<proteinExistence type="predicted"/>
<feature type="chain" id="PRO_5014784929" description="Outer membrane protein beta-barrel domain-containing protein" evidence="1">
    <location>
        <begin position="24"/>
        <end position="194"/>
    </location>
</feature>
<dbReference type="EMBL" id="CP025096">
    <property type="protein sequence ID" value="AUD04366.1"/>
    <property type="molecule type" value="Genomic_DNA"/>
</dbReference>
<dbReference type="RefSeq" id="WP_100990432.1">
    <property type="nucleotide sequence ID" value="NZ_CP025096.1"/>
</dbReference>
<dbReference type="Pfam" id="PF13568">
    <property type="entry name" value="OMP_b-brl_2"/>
    <property type="match status" value="1"/>
</dbReference>
<accession>A0A2K8Z3A4</accession>
<dbReference type="AlphaFoldDB" id="A0A2K8Z3A4"/>
<evidence type="ECO:0000259" key="2">
    <source>
        <dbReference type="Pfam" id="PF13568"/>
    </source>
</evidence>
<feature type="domain" description="Outer membrane protein beta-barrel" evidence="2">
    <location>
        <begin position="44"/>
        <end position="122"/>
    </location>
</feature>
<dbReference type="SUPFAM" id="SSF56925">
    <property type="entry name" value="OMPA-like"/>
    <property type="match status" value="1"/>
</dbReference>
<evidence type="ECO:0000313" key="3">
    <source>
        <dbReference type="EMBL" id="AUD04366.1"/>
    </source>
</evidence>
<dbReference type="Gene3D" id="2.40.160.20">
    <property type="match status" value="1"/>
</dbReference>
<gene>
    <name evidence="3" type="ORF">CWM47_22490</name>
</gene>
<dbReference type="InterPro" id="IPR011250">
    <property type="entry name" value="OMP/PagP_B-barrel"/>
</dbReference>
<name>A0A2K8Z3A4_9BACT</name>
<evidence type="ECO:0000256" key="1">
    <source>
        <dbReference type="SAM" id="SignalP"/>
    </source>
</evidence>
<keyword evidence="1" id="KW-0732">Signal</keyword>
<keyword evidence="4" id="KW-1185">Reference proteome</keyword>
<dbReference type="OrthoDB" id="950753at2"/>
<dbReference type="InterPro" id="IPR025665">
    <property type="entry name" value="Beta-barrel_OMP_2"/>
</dbReference>
<feature type="signal peptide" evidence="1">
    <location>
        <begin position="1"/>
        <end position="23"/>
    </location>
</feature>
<evidence type="ECO:0000313" key="4">
    <source>
        <dbReference type="Proteomes" id="UP000232883"/>
    </source>
</evidence>
<organism evidence="3 4">
    <name type="scientific">Spirosoma pollinicola</name>
    <dbReference type="NCBI Taxonomy" id="2057025"/>
    <lineage>
        <taxon>Bacteria</taxon>
        <taxon>Pseudomonadati</taxon>
        <taxon>Bacteroidota</taxon>
        <taxon>Cytophagia</taxon>
        <taxon>Cytophagales</taxon>
        <taxon>Cytophagaceae</taxon>
        <taxon>Spirosoma</taxon>
    </lineage>
</organism>
<dbReference type="Proteomes" id="UP000232883">
    <property type="component" value="Chromosome"/>
</dbReference>
<dbReference type="KEGG" id="spir:CWM47_22490"/>